<feature type="non-terminal residue" evidence="12">
    <location>
        <position position="41"/>
    </location>
</feature>
<keyword evidence="5 11" id="KW-0812">Transmembrane</keyword>
<proteinExistence type="inferred from homology"/>
<accession>A0A087UM95</accession>
<protein>
    <submittedName>
        <fullName evidence="12">Uncharacterized protein</fullName>
    </submittedName>
</protein>
<keyword evidence="9 11" id="KW-0472">Membrane</keyword>
<dbReference type="GO" id="GO:0015252">
    <property type="term" value="F:proton channel activity"/>
    <property type="evidence" value="ECO:0007669"/>
    <property type="project" value="InterPro"/>
</dbReference>
<keyword evidence="8" id="KW-0406">Ion transport</keyword>
<feature type="transmembrane region" description="Helical" evidence="11">
    <location>
        <begin position="21"/>
        <end position="40"/>
    </location>
</feature>
<comment type="subcellular location">
    <subcellularLocation>
        <location evidence="1">Cell membrane</location>
        <topology evidence="1">Multi-pass membrane protein</topology>
    </subcellularLocation>
</comment>
<sequence>MWAMNTLQTQRSDSNLILLKFYGFWARTIITHITVALVIYF</sequence>
<evidence type="ECO:0000256" key="11">
    <source>
        <dbReference type="SAM" id="Phobius"/>
    </source>
</evidence>
<evidence type="ECO:0000256" key="9">
    <source>
        <dbReference type="ARBA" id="ARBA00023136"/>
    </source>
</evidence>
<keyword evidence="6" id="KW-0375">Hydrogen ion transport</keyword>
<keyword evidence="13" id="KW-1185">Reference proteome</keyword>
<evidence type="ECO:0000256" key="8">
    <source>
        <dbReference type="ARBA" id="ARBA00023065"/>
    </source>
</evidence>
<dbReference type="Pfam" id="PF03189">
    <property type="entry name" value="Otopetrin"/>
    <property type="match status" value="1"/>
</dbReference>
<organism evidence="12 13">
    <name type="scientific">Stegodyphus mimosarum</name>
    <name type="common">African social velvet spider</name>
    <dbReference type="NCBI Taxonomy" id="407821"/>
    <lineage>
        <taxon>Eukaryota</taxon>
        <taxon>Metazoa</taxon>
        <taxon>Ecdysozoa</taxon>
        <taxon>Arthropoda</taxon>
        <taxon>Chelicerata</taxon>
        <taxon>Arachnida</taxon>
        <taxon>Araneae</taxon>
        <taxon>Araneomorphae</taxon>
        <taxon>Entelegynae</taxon>
        <taxon>Eresoidea</taxon>
        <taxon>Eresidae</taxon>
        <taxon>Stegodyphus</taxon>
    </lineage>
</organism>
<dbReference type="AlphaFoldDB" id="A0A087UM95"/>
<evidence type="ECO:0000313" key="12">
    <source>
        <dbReference type="EMBL" id="KFM78484.1"/>
    </source>
</evidence>
<keyword evidence="7 11" id="KW-1133">Transmembrane helix</keyword>
<comment type="similarity">
    <text evidence="2">Belongs to the otopetrin family.</text>
</comment>
<dbReference type="Proteomes" id="UP000054359">
    <property type="component" value="Unassembled WGS sequence"/>
</dbReference>
<evidence type="ECO:0000256" key="10">
    <source>
        <dbReference type="ARBA" id="ARBA00023303"/>
    </source>
</evidence>
<evidence type="ECO:0000256" key="3">
    <source>
        <dbReference type="ARBA" id="ARBA00022448"/>
    </source>
</evidence>
<evidence type="ECO:0000256" key="5">
    <source>
        <dbReference type="ARBA" id="ARBA00022692"/>
    </source>
</evidence>
<reference evidence="12 13" key="1">
    <citation type="submission" date="2013-11" db="EMBL/GenBank/DDBJ databases">
        <title>Genome sequencing of Stegodyphus mimosarum.</title>
        <authorList>
            <person name="Bechsgaard J."/>
        </authorList>
    </citation>
    <scope>NUCLEOTIDE SEQUENCE [LARGE SCALE GENOMIC DNA]</scope>
</reference>
<dbReference type="GO" id="GO:0005886">
    <property type="term" value="C:plasma membrane"/>
    <property type="evidence" value="ECO:0007669"/>
    <property type="project" value="UniProtKB-SubCell"/>
</dbReference>
<keyword evidence="4" id="KW-1003">Cell membrane</keyword>
<evidence type="ECO:0000256" key="4">
    <source>
        <dbReference type="ARBA" id="ARBA00022475"/>
    </source>
</evidence>
<evidence type="ECO:0000256" key="7">
    <source>
        <dbReference type="ARBA" id="ARBA00022989"/>
    </source>
</evidence>
<evidence type="ECO:0000313" key="13">
    <source>
        <dbReference type="Proteomes" id="UP000054359"/>
    </source>
</evidence>
<evidence type="ECO:0000256" key="2">
    <source>
        <dbReference type="ARBA" id="ARBA00006513"/>
    </source>
</evidence>
<evidence type="ECO:0000256" key="1">
    <source>
        <dbReference type="ARBA" id="ARBA00004651"/>
    </source>
</evidence>
<name>A0A087UM95_STEMI</name>
<evidence type="ECO:0000256" key="6">
    <source>
        <dbReference type="ARBA" id="ARBA00022781"/>
    </source>
</evidence>
<keyword evidence="10" id="KW-0407">Ion channel</keyword>
<dbReference type="EMBL" id="KK120533">
    <property type="protein sequence ID" value="KFM78484.1"/>
    <property type="molecule type" value="Genomic_DNA"/>
</dbReference>
<gene>
    <name evidence="12" type="ORF">X975_26852</name>
</gene>
<keyword evidence="3" id="KW-0813">Transport</keyword>
<dbReference type="OrthoDB" id="6429739at2759"/>
<dbReference type="InterPro" id="IPR004878">
    <property type="entry name" value="Otopetrin"/>
</dbReference>